<keyword evidence="6" id="KW-0472">Membrane</keyword>
<dbReference type="Proteomes" id="UP001497512">
    <property type="component" value="Chromosome 3"/>
</dbReference>
<evidence type="ECO:0000313" key="8">
    <source>
        <dbReference type="Proteomes" id="UP001497512"/>
    </source>
</evidence>
<dbReference type="Gene3D" id="3.90.550.10">
    <property type="entry name" value="Spore Coat Polysaccharide Biosynthesis Protein SpsA, Chain A"/>
    <property type="match status" value="1"/>
</dbReference>
<keyword evidence="3" id="KW-0328">Glycosyltransferase</keyword>
<evidence type="ECO:0000256" key="4">
    <source>
        <dbReference type="ARBA" id="ARBA00022679"/>
    </source>
</evidence>
<comment type="similarity">
    <text evidence="2">Belongs to the glycosyltransferase 34 family.</text>
</comment>
<evidence type="ECO:0000256" key="2">
    <source>
        <dbReference type="ARBA" id="ARBA00005664"/>
    </source>
</evidence>
<protein>
    <recommendedName>
        <fullName evidence="9">Alpha-1,6-mannosyltransferase</fullName>
    </recommendedName>
</protein>
<dbReference type="InterPro" id="IPR029044">
    <property type="entry name" value="Nucleotide-diphossugar_trans"/>
</dbReference>
<dbReference type="Pfam" id="PF05637">
    <property type="entry name" value="Glyco_transf_34"/>
    <property type="match status" value="2"/>
</dbReference>
<evidence type="ECO:0000313" key="7">
    <source>
        <dbReference type="EMBL" id="CAK9220421.1"/>
    </source>
</evidence>
<dbReference type="InterPro" id="IPR008630">
    <property type="entry name" value="Glyco_trans_34"/>
</dbReference>
<evidence type="ECO:0000256" key="1">
    <source>
        <dbReference type="ARBA" id="ARBA00004323"/>
    </source>
</evidence>
<organism evidence="7 8">
    <name type="scientific">Sphagnum troendelagicum</name>
    <dbReference type="NCBI Taxonomy" id="128251"/>
    <lineage>
        <taxon>Eukaryota</taxon>
        <taxon>Viridiplantae</taxon>
        <taxon>Streptophyta</taxon>
        <taxon>Embryophyta</taxon>
        <taxon>Bryophyta</taxon>
        <taxon>Sphagnophytina</taxon>
        <taxon>Sphagnopsida</taxon>
        <taxon>Sphagnales</taxon>
        <taxon>Sphagnaceae</taxon>
        <taxon>Sphagnum</taxon>
    </lineage>
</organism>
<keyword evidence="6" id="KW-1133">Transmembrane helix</keyword>
<keyword evidence="4" id="KW-0808">Transferase</keyword>
<proteinExistence type="inferred from homology"/>
<feature type="transmembrane region" description="Helical" evidence="6">
    <location>
        <begin position="27"/>
        <end position="47"/>
    </location>
</feature>
<gene>
    <name evidence="7" type="ORF">CSSPTR1EN2_LOCUS15448</name>
</gene>
<feature type="region of interest" description="Disordered" evidence="5">
    <location>
        <begin position="325"/>
        <end position="346"/>
    </location>
</feature>
<dbReference type="PANTHER" id="PTHR31306">
    <property type="entry name" value="ALPHA-1,6-MANNOSYLTRANSFERASE MNN11-RELATED"/>
    <property type="match status" value="1"/>
</dbReference>
<accession>A0ABP0UGU3</accession>
<reference evidence="7" key="1">
    <citation type="submission" date="2024-02" db="EMBL/GenBank/DDBJ databases">
        <authorList>
            <consortium name="ELIXIR-Norway"/>
            <consortium name="Elixir Norway"/>
        </authorList>
    </citation>
    <scope>NUCLEOTIDE SEQUENCE</scope>
</reference>
<dbReference type="SUPFAM" id="SSF53448">
    <property type="entry name" value="Nucleotide-diphospho-sugar transferases"/>
    <property type="match status" value="1"/>
</dbReference>
<comment type="subcellular location">
    <subcellularLocation>
        <location evidence="1">Golgi apparatus membrane</location>
        <topology evidence="1">Single-pass type II membrane protein</topology>
    </subcellularLocation>
</comment>
<evidence type="ECO:0000256" key="3">
    <source>
        <dbReference type="ARBA" id="ARBA00022676"/>
    </source>
</evidence>
<evidence type="ECO:0008006" key="9">
    <source>
        <dbReference type="Google" id="ProtNLM"/>
    </source>
</evidence>
<keyword evidence="6" id="KW-0812">Transmembrane</keyword>
<evidence type="ECO:0000256" key="6">
    <source>
        <dbReference type="SAM" id="Phobius"/>
    </source>
</evidence>
<name>A0ABP0UGU3_9BRYO</name>
<evidence type="ECO:0000256" key="5">
    <source>
        <dbReference type="SAM" id="MobiDB-lite"/>
    </source>
</evidence>
<dbReference type="EMBL" id="OZ019895">
    <property type="protein sequence ID" value="CAK9220421.1"/>
    <property type="molecule type" value="Genomic_DNA"/>
</dbReference>
<keyword evidence="8" id="KW-1185">Reference proteome</keyword>
<dbReference type="PANTHER" id="PTHR31306:SF4">
    <property type="entry name" value="ALPHA-1,2-GALACTOSYLTRANSFERASE"/>
    <property type="match status" value="1"/>
</dbReference>
<sequence>MAVLHWSESWKEEAAELRYWWGSSVRLLRALLVLVGSLLLVCILCFYGPGLLLTRANELGRQCLEVRKSWPSQKNNNDPPHNKFALVTCSDGLTTIPQRSFEGMMELVTPNKKRYVERHGYHFIDASGTLNKDRPPSWSKILAVKTHLPAYDWVFWNDVDSVVTNPSIALEDIIYSVVGDTAFEDMPDFIVSEDVTGVNAGMFFFRNSEWSRQFLDLWWNQTEFVKPFGQSKSGDNTALKYLIRNMAENERKQHVRISRMQCLFNSNLWRPSWRGYHRLLTATKSVWQGVYARGDFMVHLAGLNDKKKWIKKVLQDLREEPFDARLQDKGGASTRSRKGNLPLWQQ</sequence>